<dbReference type="AlphaFoldDB" id="A0A1F4ZBH0"/>
<protein>
    <submittedName>
        <fullName evidence="1">Uncharacterized protein</fullName>
    </submittedName>
</protein>
<evidence type="ECO:0000313" key="2">
    <source>
        <dbReference type="Proteomes" id="UP000177080"/>
    </source>
</evidence>
<dbReference type="EMBL" id="MEXN01000005">
    <property type="protein sequence ID" value="OGD03719.1"/>
    <property type="molecule type" value="Genomic_DNA"/>
</dbReference>
<gene>
    <name evidence="1" type="ORF">A2989_03495</name>
</gene>
<dbReference type="Proteomes" id="UP000177080">
    <property type="component" value="Unassembled WGS sequence"/>
</dbReference>
<comment type="caution">
    <text evidence="1">The sequence shown here is derived from an EMBL/GenBank/DDBJ whole genome shotgun (WGS) entry which is preliminary data.</text>
</comment>
<proteinExistence type="predicted"/>
<dbReference type="STRING" id="1797259.A2989_03495"/>
<organism evidence="1 2">
    <name type="scientific">Candidatus Amesbacteria bacterium RIFCSPLOWO2_01_FULL_48_25</name>
    <dbReference type="NCBI Taxonomy" id="1797259"/>
    <lineage>
        <taxon>Bacteria</taxon>
        <taxon>Candidatus Amesiibacteriota</taxon>
    </lineage>
</organism>
<name>A0A1F4ZBH0_9BACT</name>
<evidence type="ECO:0000313" key="1">
    <source>
        <dbReference type="EMBL" id="OGD03719.1"/>
    </source>
</evidence>
<accession>A0A1F4ZBH0</accession>
<sequence>MDATILQVPISKALRDKAAKSALSQGFSSLQEAVRVFLNQLSSQAIRVTFEPQPVQLSHKAIRKYNKMSEDVKSGKVKTVGFTDVDEMFKYLNS</sequence>
<reference evidence="1 2" key="1">
    <citation type="journal article" date="2016" name="Nat. Commun.">
        <title>Thousands of microbial genomes shed light on interconnected biogeochemical processes in an aquifer system.</title>
        <authorList>
            <person name="Anantharaman K."/>
            <person name="Brown C.T."/>
            <person name="Hug L.A."/>
            <person name="Sharon I."/>
            <person name="Castelle C.J."/>
            <person name="Probst A.J."/>
            <person name="Thomas B.C."/>
            <person name="Singh A."/>
            <person name="Wilkins M.J."/>
            <person name="Karaoz U."/>
            <person name="Brodie E.L."/>
            <person name="Williams K.H."/>
            <person name="Hubbard S.S."/>
            <person name="Banfield J.F."/>
        </authorList>
    </citation>
    <scope>NUCLEOTIDE SEQUENCE [LARGE SCALE GENOMIC DNA]</scope>
</reference>